<name>A0AAE7VM51_9CAUD</name>
<evidence type="ECO:0000313" key="2">
    <source>
        <dbReference type="Proteomes" id="UP000828420"/>
    </source>
</evidence>
<dbReference type="GeneID" id="77934274"/>
<sequence length="75" mass="9127">MSKSEEKYKYIRAWGRMLHSFDWYINDEIDKAQKENAPNDAVYARTDHQEGKRTGEWVRFSDLNPETQERVRKYL</sequence>
<reference evidence="1 2" key="1">
    <citation type="submission" date="2021-04" db="EMBL/GenBank/DDBJ databases">
        <title>The Hidden Diversity of Double-Stranded DNA Phages in the Symbiotic Bacterium Rhizobium.</title>
        <authorList>
            <person name="Santamaria R.I."/>
            <person name="Bustos P."/>
            <person name="Cauwenberghe J.V."/>
            <person name="Gonzalez V."/>
        </authorList>
    </citation>
    <scope>NUCLEOTIDE SEQUENCE [LARGE SCALE GENOMIC DNA]</scope>
</reference>
<evidence type="ECO:0000313" key="1">
    <source>
        <dbReference type="EMBL" id="QXV74327.1"/>
    </source>
</evidence>
<proteinExistence type="predicted"/>
<dbReference type="EMBL" id="MW980066">
    <property type="protein sequence ID" value="QXV74327.1"/>
    <property type="molecule type" value="Genomic_DNA"/>
</dbReference>
<organism evidence="1 2">
    <name type="scientific">Rhizobium phage RHEph16</name>
    <dbReference type="NCBI Taxonomy" id="2836132"/>
    <lineage>
        <taxon>Viruses</taxon>
        <taxon>Duplodnaviria</taxon>
        <taxon>Heunggongvirae</taxon>
        <taxon>Uroviricota</taxon>
        <taxon>Caudoviricetes</taxon>
        <taxon>Schitoviridae</taxon>
        <taxon>Demetervirinae</taxon>
        <taxon>Acanvirus</taxon>
        <taxon>Acanvirus Rheph16</taxon>
    </lineage>
</organism>
<protein>
    <submittedName>
        <fullName evidence="1">Uncharacterized protein</fullName>
    </submittedName>
</protein>
<dbReference type="Proteomes" id="UP000828420">
    <property type="component" value="Segment"/>
</dbReference>
<dbReference type="KEGG" id="vg:77934274"/>
<keyword evidence="2" id="KW-1185">Reference proteome</keyword>
<accession>A0AAE7VM51</accession>
<dbReference type="RefSeq" id="YP_010658328.1">
    <property type="nucleotide sequence ID" value="NC_070856.1"/>
</dbReference>